<dbReference type="Proteomes" id="UP001162741">
    <property type="component" value="Chromosome"/>
</dbReference>
<organism evidence="3 4">
    <name type="scientific">Chitinophaga horti</name>
    <dbReference type="NCBI Taxonomy" id="2920382"/>
    <lineage>
        <taxon>Bacteria</taxon>
        <taxon>Pseudomonadati</taxon>
        <taxon>Bacteroidota</taxon>
        <taxon>Chitinophagia</taxon>
        <taxon>Chitinophagales</taxon>
        <taxon>Chitinophagaceae</taxon>
        <taxon>Chitinophaga</taxon>
    </lineage>
</organism>
<evidence type="ECO:0000313" key="4">
    <source>
        <dbReference type="Proteomes" id="UP001162741"/>
    </source>
</evidence>
<evidence type="ECO:0000313" key="3">
    <source>
        <dbReference type="EMBL" id="UYQ94661.1"/>
    </source>
</evidence>
<dbReference type="Pfam" id="PF08327">
    <property type="entry name" value="AHSA1"/>
    <property type="match status" value="1"/>
</dbReference>
<name>A0ABY6J8P7_9BACT</name>
<dbReference type="InterPro" id="IPR023393">
    <property type="entry name" value="START-like_dom_sf"/>
</dbReference>
<dbReference type="EMBL" id="CP107006">
    <property type="protein sequence ID" value="UYQ94661.1"/>
    <property type="molecule type" value="Genomic_DNA"/>
</dbReference>
<sequence>METPKVITNTIQISAHAERVWEVLTKPEYTKQYMFGCVPETDWQPNSPILWKGVFDGVEMTAVKGHIVQVRPGHHLSYTVIDPNNQEIPDVPENYLTVTYDLQELNGETRFTVTQGDYSKVANGEARFKDSEAEGGWQAILEQIKSVAEQV</sequence>
<evidence type="ECO:0000259" key="2">
    <source>
        <dbReference type="Pfam" id="PF08327"/>
    </source>
</evidence>
<gene>
    <name evidence="3" type="ORF">MKQ68_06100</name>
</gene>
<evidence type="ECO:0000256" key="1">
    <source>
        <dbReference type="ARBA" id="ARBA00006817"/>
    </source>
</evidence>
<dbReference type="SUPFAM" id="SSF55961">
    <property type="entry name" value="Bet v1-like"/>
    <property type="match status" value="1"/>
</dbReference>
<keyword evidence="4" id="KW-1185">Reference proteome</keyword>
<dbReference type="RefSeq" id="WP_244840020.1">
    <property type="nucleotide sequence ID" value="NZ_CP107006.1"/>
</dbReference>
<reference evidence="3" key="1">
    <citation type="submission" date="2022-10" db="EMBL/GenBank/DDBJ databases">
        <title>Chitinophaga sp. nov., isolated from soil.</title>
        <authorList>
            <person name="Jeon C.O."/>
        </authorList>
    </citation>
    <scope>NUCLEOTIDE SEQUENCE</scope>
    <source>
        <strain evidence="3">R8</strain>
    </source>
</reference>
<comment type="similarity">
    <text evidence="1">Belongs to the AHA1 family.</text>
</comment>
<accession>A0ABY6J8P7</accession>
<feature type="domain" description="Activator of Hsp90 ATPase homologue 1/2-like C-terminal" evidence="2">
    <location>
        <begin position="15"/>
        <end position="148"/>
    </location>
</feature>
<dbReference type="Gene3D" id="3.30.530.20">
    <property type="match status" value="1"/>
</dbReference>
<dbReference type="InterPro" id="IPR013538">
    <property type="entry name" value="ASHA1/2-like_C"/>
</dbReference>
<protein>
    <submittedName>
        <fullName evidence="3">SRPBCC domain-containing protein</fullName>
    </submittedName>
</protein>
<proteinExistence type="inferred from homology"/>